<accession>A0A448ZLP6</accession>
<feature type="compositionally biased region" description="Gly residues" evidence="6">
    <location>
        <begin position="588"/>
        <end position="600"/>
    </location>
</feature>
<feature type="transmembrane region" description="Helical" evidence="7">
    <location>
        <begin position="520"/>
        <end position="541"/>
    </location>
</feature>
<comment type="subcellular location">
    <subcellularLocation>
        <location evidence="1">Membrane</location>
        <topology evidence="1">Multi-pass membrane protein</topology>
    </subcellularLocation>
</comment>
<feature type="transmembrane region" description="Helical" evidence="7">
    <location>
        <begin position="452"/>
        <end position="478"/>
    </location>
</feature>
<dbReference type="GO" id="GO:0015297">
    <property type="term" value="F:antiporter activity"/>
    <property type="evidence" value="ECO:0007669"/>
    <property type="project" value="InterPro"/>
</dbReference>
<keyword evidence="3 7" id="KW-0812">Transmembrane</keyword>
<evidence type="ECO:0000256" key="3">
    <source>
        <dbReference type="ARBA" id="ARBA00022692"/>
    </source>
</evidence>
<dbReference type="GO" id="GO:0016020">
    <property type="term" value="C:membrane"/>
    <property type="evidence" value="ECO:0007669"/>
    <property type="project" value="UniProtKB-SubCell"/>
</dbReference>
<dbReference type="EMBL" id="CAACVS010000395">
    <property type="protein sequence ID" value="VEU41938.1"/>
    <property type="molecule type" value="Genomic_DNA"/>
</dbReference>
<keyword evidence="11" id="KW-1185">Reference proteome</keyword>
<dbReference type="AlphaFoldDB" id="A0A448ZLP6"/>
<feature type="region of interest" description="Disordered" evidence="6">
    <location>
        <begin position="578"/>
        <end position="609"/>
    </location>
</feature>
<protein>
    <recommendedName>
        <fullName evidence="12">Polysaccharide biosynthesis protein C-terminal domain-containing protein</fullName>
    </recommendedName>
</protein>
<evidence type="ECO:0000313" key="9">
    <source>
        <dbReference type="EMBL" id="VEU41938.1"/>
    </source>
</evidence>
<evidence type="ECO:0000256" key="2">
    <source>
        <dbReference type="ARBA" id="ARBA00010199"/>
    </source>
</evidence>
<dbReference type="InterPro" id="IPR044644">
    <property type="entry name" value="DinF-like"/>
</dbReference>
<organism evidence="10 11">
    <name type="scientific">Pseudo-nitzschia multistriata</name>
    <dbReference type="NCBI Taxonomy" id="183589"/>
    <lineage>
        <taxon>Eukaryota</taxon>
        <taxon>Sar</taxon>
        <taxon>Stramenopiles</taxon>
        <taxon>Ochrophyta</taxon>
        <taxon>Bacillariophyta</taxon>
        <taxon>Bacillariophyceae</taxon>
        <taxon>Bacillariophycidae</taxon>
        <taxon>Bacillariales</taxon>
        <taxon>Bacillariaceae</taxon>
        <taxon>Pseudo-nitzschia</taxon>
    </lineage>
</organism>
<feature type="transmembrane region" description="Helical" evidence="7">
    <location>
        <begin position="403"/>
        <end position="426"/>
    </location>
</feature>
<feature type="compositionally biased region" description="Low complexity" evidence="6">
    <location>
        <begin position="90"/>
        <end position="99"/>
    </location>
</feature>
<dbReference type="PANTHER" id="PTHR42893">
    <property type="entry name" value="PROTEIN DETOXIFICATION 44, CHLOROPLASTIC-RELATED"/>
    <property type="match status" value="1"/>
</dbReference>
<feature type="signal peptide" evidence="8">
    <location>
        <begin position="1"/>
        <end position="27"/>
    </location>
</feature>
<feature type="chain" id="PRO_5036354102" description="Polysaccharide biosynthesis protein C-terminal domain-containing protein" evidence="8">
    <location>
        <begin position="28"/>
        <end position="609"/>
    </location>
</feature>
<evidence type="ECO:0000256" key="4">
    <source>
        <dbReference type="ARBA" id="ARBA00022989"/>
    </source>
</evidence>
<dbReference type="PANTHER" id="PTHR42893:SF46">
    <property type="entry name" value="PROTEIN DETOXIFICATION 44, CHLOROPLASTIC"/>
    <property type="match status" value="1"/>
</dbReference>
<dbReference type="EMBL" id="CAACVS010000500">
    <property type="protein sequence ID" value="VEU42969.1"/>
    <property type="molecule type" value="Genomic_DNA"/>
</dbReference>
<feature type="transmembrane region" description="Helical" evidence="7">
    <location>
        <begin position="219"/>
        <end position="239"/>
    </location>
</feature>
<keyword evidence="4 7" id="KW-1133">Transmembrane helix</keyword>
<gene>
    <name evidence="9" type="ORF">PSNMU_V1.4_AUG-EV-PASAV3_0088900</name>
    <name evidence="10" type="ORF">PSNMU_V1.4_AUG-EV-PASAV3_0099150</name>
</gene>
<evidence type="ECO:0000313" key="10">
    <source>
        <dbReference type="EMBL" id="VEU42969.1"/>
    </source>
</evidence>
<keyword evidence="8" id="KW-0732">Signal</keyword>
<evidence type="ECO:0000256" key="5">
    <source>
        <dbReference type="ARBA" id="ARBA00023136"/>
    </source>
</evidence>
<evidence type="ECO:0008006" key="12">
    <source>
        <dbReference type="Google" id="ProtNLM"/>
    </source>
</evidence>
<name>A0A448ZLP6_9STRA</name>
<dbReference type="GO" id="GO:0042910">
    <property type="term" value="F:xenobiotic transmembrane transporter activity"/>
    <property type="evidence" value="ECO:0007669"/>
    <property type="project" value="InterPro"/>
</dbReference>
<feature type="transmembrane region" description="Helical" evidence="7">
    <location>
        <begin position="316"/>
        <end position="339"/>
    </location>
</feature>
<evidence type="ECO:0000256" key="8">
    <source>
        <dbReference type="SAM" id="SignalP"/>
    </source>
</evidence>
<dbReference type="NCBIfam" id="TIGR00797">
    <property type="entry name" value="matE"/>
    <property type="match status" value="1"/>
</dbReference>
<keyword evidence="5 7" id="KW-0472">Membrane</keyword>
<dbReference type="Pfam" id="PF01554">
    <property type="entry name" value="MatE"/>
    <property type="match status" value="2"/>
</dbReference>
<dbReference type="Proteomes" id="UP000291116">
    <property type="component" value="Unassembled WGS sequence"/>
</dbReference>
<dbReference type="InterPro" id="IPR002528">
    <property type="entry name" value="MATE_fam"/>
</dbReference>
<feature type="transmembrane region" description="Helical" evidence="7">
    <location>
        <begin position="360"/>
        <end position="383"/>
    </location>
</feature>
<evidence type="ECO:0000256" key="7">
    <source>
        <dbReference type="SAM" id="Phobius"/>
    </source>
</evidence>
<comment type="similarity">
    <text evidence="2">Belongs to the multi antimicrobial extrusion (MATE) (TC 2.A.66.1) family.</text>
</comment>
<proteinExistence type="inferred from homology"/>
<evidence type="ECO:0000313" key="11">
    <source>
        <dbReference type="Proteomes" id="UP000291116"/>
    </source>
</evidence>
<reference evidence="10 11" key="1">
    <citation type="submission" date="2019-01" db="EMBL/GenBank/DDBJ databases">
        <authorList>
            <person name="Ferrante I. M."/>
        </authorList>
    </citation>
    <scope>NUCLEOTIDE SEQUENCE [LARGE SCALE GENOMIC DNA]</scope>
    <source>
        <strain evidence="10 11">B856</strain>
    </source>
</reference>
<evidence type="ECO:0000256" key="1">
    <source>
        <dbReference type="ARBA" id="ARBA00004141"/>
    </source>
</evidence>
<sequence length="609" mass="63662">MARTNHTTHSGPLCLFLLAGWSAVMLARCPDALVLAFRAPTPANAGRIHRRVGPATHPVCSRHHHRTPSQALFAFTEEATNQPPEDPAVNGSVNGSAANKGGGSSTTTDHKIARRRKRDRLLRSLPLKGDDLDRTILKTCIPTVMNLMVVPLVNSVDTFWVGRLGVAMALAGQSAANQACFTLFFLIAFLPNMTAPLVSEAISSGDDKAARERVCESLFLSNLLGAIGTLGLVAFPRQILTALLLPADSPVLAYAAPYLRWRALGMVPSLVAATGSAAYRGLLDTVTPLKVSLLTNGVNLLLDPLLIFGAGRAKGLGFVGAAMATAASETLGGAVYIRLLLKRGLARARLLLRPPPMASLLPLLTGGAAMLLRQLALNVSFLVATRRASVLDSTGVAGAAYGITMQIYSVGIIALVGMQGAAAALVPSFRGAKEVADPSERDQNARNAADRLLGWSSLAGLLLGIGQTLLLPVLVPLFSTLPEVREAVKTPSLIASLIHVVNGPVLAGEGIMMGVGAYRALATVTMGYVVSMFGCLTFTPLGKRLDGIMWSILVASLVQQIGVVGHYLRVGPLAVARKPKTDPPPMQGSGGGDDGGGGGEAPRQTRVPL</sequence>
<evidence type="ECO:0000256" key="6">
    <source>
        <dbReference type="SAM" id="MobiDB-lite"/>
    </source>
</evidence>
<dbReference type="OrthoDB" id="2126698at2759"/>
<feature type="region of interest" description="Disordered" evidence="6">
    <location>
        <begin position="80"/>
        <end position="114"/>
    </location>
</feature>